<keyword evidence="2" id="KW-0813">Transport</keyword>
<evidence type="ECO:0000313" key="6">
    <source>
        <dbReference type="Proteomes" id="UP001151699"/>
    </source>
</evidence>
<proteinExistence type="inferred from homology"/>
<dbReference type="AlphaFoldDB" id="A0A9Q0S2V2"/>
<keyword evidence="3" id="KW-0268">Exocytosis</keyword>
<evidence type="ECO:0000256" key="3">
    <source>
        <dbReference type="ARBA" id="ARBA00022483"/>
    </source>
</evidence>
<evidence type="ECO:0000313" key="5">
    <source>
        <dbReference type="EMBL" id="KAJ6643347.1"/>
    </source>
</evidence>
<dbReference type="PANTHER" id="PTHR21292:SF1">
    <property type="entry name" value="EXOCYST COMPLEX COMPONENT 3"/>
    <property type="match status" value="1"/>
</dbReference>
<dbReference type="Proteomes" id="UP001151699">
    <property type="component" value="Chromosome B"/>
</dbReference>
<dbReference type="GO" id="GO:0000145">
    <property type="term" value="C:exocyst"/>
    <property type="evidence" value="ECO:0007669"/>
    <property type="project" value="InterPro"/>
</dbReference>
<protein>
    <submittedName>
        <fullName evidence="5">Exocyst complex component 3</fullName>
    </submittedName>
</protein>
<dbReference type="InterPro" id="IPR042532">
    <property type="entry name" value="EXOC3/Sec6_C"/>
</dbReference>
<sequence>MWLRVYPNDLKKATNEAERNEANETDLCVYIIVSDNPDISAMDLSQLEAEARLAAIKDVKTMLQRPGQLEKVDQYKHRVGRKKASLEAMLKTQFQNQLDGVREGLKQLEGSVSEIKEVDEKLKSVCHLLTDVPKIYESLERVRDENGKHSQYATAIENLKHIFTVQASVTKTQQWIEEDKLLHAHQCLSDLENSRDDLLFELHKLPKQNAHDKITLKRYFEKVESVSQQMERKIRLILNRTLATVRKEPTVIVTALRIIEREEKADQFALQQQKNTGFLPPGRPKQWHKMALEVLNDAVTERIEGSKLEERADNKLWLVRDLEITRQFILEDLRVVKSLCVPCFPPHYNIFKEYVRMYHTVLSKYLEEIIQNGLEGNEYVSLLSWVMNTYPGVELMSHPDLKVDLSIIDPLIRPELLKELEQQYLKNMEKNYEEWMNKTVSTEKQDWLNDSLPEHDDTEKYYHTSAPVIIFQMINQHLQVTNTIHSELTFNALVMSIQQVTKYGGKYRQAIIELKEKHFKDRSQMPFFTHHIITIVNNCQQIIELAQQMKQLYWPKSRTERYEEFEKLLRTYQILRDEVAFILLEEAFLDLEVHFNELFTVKWLTTAIAVDTICVTLADYFHDYNHLRDMNFEYVINKAQQLVTKRYIRAMLSKRLSKPRPDCEIISKKVIKEARQIKNFFSKIAPNISDTDTPVDLIPVLANLLICDIEMLVLDLHPLLGNYPSLTEDHLVRLFYIRHDIKGSEVKGKVQDAMKSKKSNVSTDKQDMIFKEISFQSDKLW</sequence>
<dbReference type="GO" id="GO:0006887">
    <property type="term" value="P:exocytosis"/>
    <property type="evidence" value="ECO:0007669"/>
    <property type="project" value="UniProtKB-KW"/>
</dbReference>
<reference evidence="5" key="1">
    <citation type="submission" date="2022-07" db="EMBL/GenBank/DDBJ databases">
        <authorList>
            <person name="Trinca V."/>
            <person name="Uliana J.V.C."/>
            <person name="Torres T.T."/>
            <person name="Ward R.J."/>
            <person name="Monesi N."/>
        </authorList>
    </citation>
    <scope>NUCLEOTIDE SEQUENCE</scope>
    <source>
        <strain evidence="5">HSMRA1968</strain>
        <tissue evidence="5">Whole embryos</tissue>
    </source>
</reference>
<dbReference type="FunFam" id="1.10.357.70:FF:000001">
    <property type="entry name" value="Exocyst complex component 3"/>
    <property type="match status" value="1"/>
</dbReference>
<accession>A0A9Q0S2V2</accession>
<name>A0A9Q0S2V2_9DIPT</name>
<organism evidence="5 6">
    <name type="scientific">Pseudolycoriella hygida</name>
    <dbReference type="NCBI Taxonomy" id="35572"/>
    <lineage>
        <taxon>Eukaryota</taxon>
        <taxon>Metazoa</taxon>
        <taxon>Ecdysozoa</taxon>
        <taxon>Arthropoda</taxon>
        <taxon>Hexapoda</taxon>
        <taxon>Insecta</taxon>
        <taxon>Pterygota</taxon>
        <taxon>Neoptera</taxon>
        <taxon>Endopterygota</taxon>
        <taxon>Diptera</taxon>
        <taxon>Nematocera</taxon>
        <taxon>Sciaroidea</taxon>
        <taxon>Sciaridae</taxon>
        <taxon>Pseudolycoriella</taxon>
    </lineage>
</organism>
<dbReference type="Gene3D" id="1.10.357.50">
    <property type="match status" value="1"/>
</dbReference>
<dbReference type="GO" id="GO:0000149">
    <property type="term" value="F:SNARE binding"/>
    <property type="evidence" value="ECO:0007669"/>
    <property type="project" value="TreeGrafter"/>
</dbReference>
<dbReference type="OrthoDB" id="10047020at2759"/>
<keyword evidence="6" id="KW-1185">Reference proteome</keyword>
<dbReference type="GO" id="GO:0051601">
    <property type="term" value="P:exocyst localization"/>
    <property type="evidence" value="ECO:0007669"/>
    <property type="project" value="TreeGrafter"/>
</dbReference>
<gene>
    <name evidence="5" type="primary">Sec6</name>
    <name evidence="5" type="ORF">Bhyg_08307</name>
</gene>
<feature type="coiled-coil region" evidence="4">
    <location>
        <begin position="418"/>
        <end position="445"/>
    </location>
</feature>
<evidence type="ECO:0000256" key="4">
    <source>
        <dbReference type="SAM" id="Coils"/>
    </source>
</evidence>
<dbReference type="InterPro" id="IPR010326">
    <property type="entry name" value="EXOC3/Sec6"/>
</dbReference>
<dbReference type="Pfam" id="PF06046">
    <property type="entry name" value="Sec6"/>
    <property type="match status" value="1"/>
</dbReference>
<keyword evidence="4" id="KW-0175">Coiled coil</keyword>
<evidence type="ECO:0000256" key="1">
    <source>
        <dbReference type="ARBA" id="ARBA00009447"/>
    </source>
</evidence>
<dbReference type="EMBL" id="WJQU01000002">
    <property type="protein sequence ID" value="KAJ6643347.1"/>
    <property type="molecule type" value="Genomic_DNA"/>
</dbReference>
<comment type="caution">
    <text evidence="5">The sequence shown here is derived from an EMBL/GenBank/DDBJ whole genome shotgun (WGS) entry which is preliminary data.</text>
</comment>
<dbReference type="PANTHER" id="PTHR21292">
    <property type="entry name" value="EXOCYST COMPLEX COMPONENT SEC6-RELATED"/>
    <property type="match status" value="1"/>
</dbReference>
<dbReference type="FunFam" id="1.10.357.50:FF:000010">
    <property type="entry name" value="exocyst complex component 3"/>
    <property type="match status" value="1"/>
</dbReference>
<evidence type="ECO:0000256" key="2">
    <source>
        <dbReference type="ARBA" id="ARBA00022448"/>
    </source>
</evidence>
<dbReference type="Gene3D" id="1.10.357.70">
    <property type="entry name" value="Exocyst complex component Sec6, C-terminal domain"/>
    <property type="match status" value="1"/>
</dbReference>
<comment type="similarity">
    <text evidence="1">Belongs to the SEC6 family.</text>
</comment>